<reference evidence="2" key="1">
    <citation type="journal article" date="2020" name="Nature">
        <title>Giant virus diversity and host interactions through global metagenomics.</title>
        <authorList>
            <person name="Schulz F."/>
            <person name="Roux S."/>
            <person name="Paez-Espino D."/>
            <person name="Jungbluth S."/>
            <person name="Walsh D.A."/>
            <person name="Denef V.J."/>
            <person name="McMahon K.D."/>
            <person name="Konstantinidis K.T."/>
            <person name="Eloe-Fadrosh E.A."/>
            <person name="Kyrpides N.C."/>
            <person name="Woyke T."/>
        </authorList>
    </citation>
    <scope>NUCLEOTIDE SEQUENCE</scope>
    <source>
        <strain evidence="2">GVMAG-M-3300023174-24</strain>
    </source>
</reference>
<dbReference type="AlphaFoldDB" id="A0A6C0DL82"/>
<protein>
    <submittedName>
        <fullName evidence="2">Uncharacterized protein</fullName>
    </submittedName>
</protein>
<accession>A0A6C0DL82</accession>
<evidence type="ECO:0000256" key="1">
    <source>
        <dbReference type="SAM" id="MobiDB-lite"/>
    </source>
</evidence>
<proteinExistence type="predicted"/>
<organism evidence="2">
    <name type="scientific">viral metagenome</name>
    <dbReference type="NCBI Taxonomy" id="1070528"/>
    <lineage>
        <taxon>unclassified sequences</taxon>
        <taxon>metagenomes</taxon>
        <taxon>organismal metagenomes</taxon>
    </lineage>
</organism>
<dbReference type="EMBL" id="MN739633">
    <property type="protein sequence ID" value="QHT17333.1"/>
    <property type="molecule type" value="Genomic_DNA"/>
</dbReference>
<feature type="compositionally biased region" description="Basic residues" evidence="1">
    <location>
        <begin position="321"/>
        <end position="361"/>
    </location>
</feature>
<evidence type="ECO:0000313" key="2">
    <source>
        <dbReference type="EMBL" id="QHT17333.1"/>
    </source>
</evidence>
<name>A0A6C0DL82_9ZZZZ</name>
<sequence>MNQTPQIPHLEIGNGLNLVYNNKTDLGIGQFEPENNYVPINEDTKKKYFLPTTVTSSRNGVFIIIPQYAGAIMFKNSFEQNETDEIKKNKIFKAIEKIIKFRILPGVFGYAVFLDTPNKTSTQTNKSYFHQDSPATTVLSQNAKELLMHMQLTHTQTGINQRTGGPLFKPRNSDYTLIEYRNVCVSTAVRNRSTQGDYIRFWACPGTVLCIENTTQEHSTPFVMNDNSIIDRTFGDKTITDQETKNSEIRELYRTQIIPVENDLYMNLIKDELQEGVDYDYIQFTEVEWNQIISLTAFNSMPLQDYALNSQYRNQQEAGKKLNKKQKIKNKSKTKSKKTHKNKQKNATKSRKNKHFKPLIK</sequence>
<feature type="region of interest" description="Disordered" evidence="1">
    <location>
        <begin position="316"/>
        <end position="361"/>
    </location>
</feature>